<dbReference type="PANTHER" id="PTHR23321:SF26">
    <property type="entry name" value="SMALL RIBOSOMAL SUBUNIT PROTEIN US15M"/>
    <property type="match status" value="1"/>
</dbReference>
<organism evidence="5 6">
    <name type="scientific">Phlyctema vagabunda</name>
    <dbReference type="NCBI Taxonomy" id="108571"/>
    <lineage>
        <taxon>Eukaryota</taxon>
        <taxon>Fungi</taxon>
        <taxon>Dikarya</taxon>
        <taxon>Ascomycota</taxon>
        <taxon>Pezizomycotina</taxon>
        <taxon>Leotiomycetes</taxon>
        <taxon>Helotiales</taxon>
        <taxon>Dermateaceae</taxon>
        <taxon>Phlyctema</taxon>
    </lineage>
</organism>
<dbReference type="Gene3D" id="1.10.287.10">
    <property type="entry name" value="S15/NS1, RNA-binding"/>
    <property type="match status" value="1"/>
</dbReference>
<reference evidence="5 6" key="1">
    <citation type="submission" date="2024-06" db="EMBL/GenBank/DDBJ databases">
        <title>Complete genome of Phlyctema vagabunda strain 19-DSS-EL-015.</title>
        <authorList>
            <person name="Fiorenzani C."/>
        </authorList>
    </citation>
    <scope>NUCLEOTIDE SEQUENCE [LARGE SCALE GENOMIC DNA]</scope>
    <source>
        <strain evidence="5 6">19-DSS-EL-015</strain>
    </source>
</reference>
<evidence type="ECO:0000256" key="3">
    <source>
        <dbReference type="ARBA" id="ARBA00023274"/>
    </source>
</evidence>
<dbReference type="Proteomes" id="UP001629113">
    <property type="component" value="Unassembled WGS sequence"/>
</dbReference>
<evidence type="ECO:0000313" key="6">
    <source>
        <dbReference type="Proteomes" id="UP001629113"/>
    </source>
</evidence>
<evidence type="ECO:0000256" key="4">
    <source>
        <dbReference type="SAM" id="MobiDB-lite"/>
    </source>
</evidence>
<sequence length="309" mass="34288">MPPRISVVSRLTSAPLCLRPSPACPFIPSVANASTFAAQAAQKRKRRDPYAAKQIEQRRLANLKRQDELEKARHDSLGDPVRGIETPFVKSFDAIGGLDPSIPADAPVQLGSETLLNHFLTSSELKDSLEHSYNLTKPVVSTIRDTADPAAEEAAARKHREEHQKAVTALTRITSLANSSGKDKTRVNVMRCIEAFGRHNTDRVLKPKPSVAVQPSNQPEKTPRAGPDTGSPEVQVAILTAKIRVLARQLQQKGAQKDKVNKRNLRLLVHRRQKHLKYLRRKERGGERWENLIATLGLTEGTWKGEISL</sequence>
<evidence type="ECO:0000256" key="1">
    <source>
        <dbReference type="ARBA" id="ARBA00008434"/>
    </source>
</evidence>
<dbReference type="SMART" id="SM01387">
    <property type="entry name" value="Ribosomal_S15"/>
    <property type="match status" value="1"/>
</dbReference>
<dbReference type="PANTHER" id="PTHR23321">
    <property type="entry name" value="RIBOSOMAL PROTEIN S15, BACTERIAL AND ORGANELLAR"/>
    <property type="match status" value="1"/>
</dbReference>
<keyword evidence="6" id="KW-1185">Reference proteome</keyword>
<dbReference type="CDD" id="cd00353">
    <property type="entry name" value="Ribosomal_S15p_S13e"/>
    <property type="match status" value="1"/>
</dbReference>
<comment type="caution">
    <text evidence="5">The sequence shown here is derived from an EMBL/GenBank/DDBJ whole genome shotgun (WGS) entry which is preliminary data.</text>
</comment>
<dbReference type="EMBL" id="JBFCZG010000001">
    <property type="protein sequence ID" value="KAL3428185.1"/>
    <property type="molecule type" value="Genomic_DNA"/>
</dbReference>
<feature type="region of interest" description="Disordered" evidence="4">
    <location>
        <begin position="204"/>
        <end position="231"/>
    </location>
</feature>
<comment type="similarity">
    <text evidence="1">Belongs to the universal ribosomal protein uS15 family.</text>
</comment>
<keyword evidence="3" id="KW-0687">Ribonucleoprotein</keyword>
<dbReference type="Pfam" id="PF00312">
    <property type="entry name" value="Ribosomal_S15"/>
    <property type="match status" value="1"/>
</dbReference>
<keyword evidence="2 5" id="KW-0689">Ribosomal protein</keyword>
<dbReference type="InterPro" id="IPR009068">
    <property type="entry name" value="uS15_NS1_RNA-bd_sf"/>
</dbReference>
<proteinExistence type="inferred from homology"/>
<dbReference type="InterPro" id="IPR005290">
    <property type="entry name" value="Ribosomal_uS15_bac-type"/>
</dbReference>
<protein>
    <submittedName>
        <fullName evidence="5">Ribosomal protein s15</fullName>
    </submittedName>
</protein>
<name>A0ABR4PXU0_9HELO</name>
<dbReference type="GO" id="GO:0005840">
    <property type="term" value="C:ribosome"/>
    <property type="evidence" value="ECO:0007669"/>
    <property type="project" value="UniProtKB-KW"/>
</dbReference>
<accession>A0ABR4PXU0</accession>
<evidence type="ECO:0000256" key="2">
    <source>
        <dbReference type="ARBA" id="ARBA00022980"/>
    </source>
</evidence>
<gene>
    <name evidence="5" type="ORF">PVAG01_01694</name>
</gene>
<evidence type="ECO:0000313" key="5">
    <source>
        <dbReference type="EMBL" id="KAL3428185.1"/>
    </source>
</evidence>
<dbReference type="InterPro" id="IPR000589">
    <property type="entry name" value="Ribosomal_uS15"/>
</dbReference>
<dbReference type="SUPFAM" id="SSF47060">
    <property type="entry name" value="S15/NS1 RNA-binding domain"/>
    <property type="match status" value="1"/>
</dbReference>